<dbReference type="GO" id="GO:0003723">
    <property type="term" value="F:RNA binding"/>
    <property type="evidence" value="ECO:0007669"/>
    <property type="project" value="UniProtKB-KW"/>
</dbReference>
<keyword evidence="8" id="KW-0251">Elongation factor</keyword>
<dbReference type="InterPro" id="IPR009019">
    <property type="entry name" value="KH_sf_prok-type"/>
</dbReference>
<evidence type="ECO:0000259" key="6">
    <source>
        <dbReference type="Pfam" id="PF13184"/>
    </source>
</evidence>
<reference evidence="8 9" key="1">
    <citation type="submission" date="2017-08" db="EMBL/GenBank/DDBJ databases">
        <title>Phylogenetic analysis of Mycobacterium avium complex whole genomes.</title>
        <authorList>
            <person name="Caverly L.J."/>
            <person name="Spilker T."/>
            <person name="Lipuma J."/>
        </authorList>
    </citation>
    <scope>NUCLEOTIDE SEQUENCE [LARGE SCALE GENOMIC DNA]</scope>
    <source>
        <strain evidence="8 9">FLAC0165</strain>
    </source>
</reference>
<dbReference type="GO" id="GO:0006353">
    <property type="term" value="P:DNA-templated transcription termination"/>
    <property type="evidence" value="ECO:0007669"/>
    <property type="project" value="UniProtKB-KW"/>
</dbReference>
<keyword evidence="4" id="KW-0805">Transcription regulation</keyword>
<comment type="caution">
    <text evidence="8">The sequence shown here is derived from an EMBL/GenBank/DDBJ whole genome shotgun (WGS) entry which is preliminary data.</text>
</comment>
<dbReference type="Pfam" id="PF13184">
    <property type="entry name" value="KH_NusA_1st"/>
    <property type="match status" value="1"/>
</dbReference>
<evidence type="ECO:0000259" key="7">
    <source>
        <dbReference type="Pfam" id="PF26594"/>
    </source>
</evidence>
<dbReference type="InterPro" id="IPR030842">
    <property type="entry name" value="TF_NusA_bacterial"/>
</dbReference>
<dbReference type="InterPro" id="IPR025249">
    <property type="entry name" value="TF_NusA_KH_1st"/>
</dbReference>
<dbReference type="PANTHER" id="PTHR22648">
    <property type="entry name" value="TRANSCRIPTION TERMINATION FACTOR NUSA"/>
    <property type="match status" value="1"/>
</dbReference>
<dbReference type="Gene3D" id="3.30.300.20">
    <property type="match status" value="2"/>
</dbReference>
<keyword evidence="1" id="KW-0806">Transcription termination</keyword>
<keyword evidence="3" id="KW-0694">RNA-binding</keyword>
<dbReference type="GO" id="GO:0031564">
    <property type="term" value="P:transcription antitermination"/>
    <property type="evidence" value="ECO:0007669"/>
    <property type="project" value="InterPro"/>
</dbReference>
<evidence type="ECO:0000256" key="4">
    <source>
        <dbReference type="ARBA" id="ARBA00023015"/>
    </source>
</evidence>
<name>A0A2A2ZB26_MYCAV</name>
<dbReference type="PANTHER" id="PTHR22648:SF0">
    <property type="entry name" value="TRANSCRIPTION TERMINATION_ANTITERMINATION PROTEIN NUSA"/>
    <property type="match status" value="1"/>
</dbReference>
<keyword evidence="8" id="KW-0648">Protein biosynthesis</keyword>
<sequence>MTSFRDPAYRDSIGSDRAFFSALFARRIPEVANGAIRVVDAVRDPGLYAKVAVAATVGGINAASTCIGQRGVRVHEVEALIPGERISVVNYDSDPAQYVVNALAVEIESADVVSTASRDIRVIVSVHNFATAIGRDARNVRLASDLTGWRIAICTARCTARRHIHPRFDSAAGVSVWETSTLSGRAARSSL</sequence>
<feature type="domain" description="NusA-like second KH" evidence="7">
    <location>
        <begin position="95"/>
        <end position="155"/>
    </location>
</feature>
<dbReference type="Pfam" id="PF26594">
    <property type="entry name" value="KH_NusA_2nd"/>
    <property type="match status" value="1"/>
</dbReference>
<evidence type="ECO:0000256" key="3">
    <source>
        <dbReference type="ARBA" id="ARBA00022884"/>
    </source>
</evidence>
<organism evidence="8 9">
    <name type="scientific">Mycobacterium avium</name>
    <dbReference type="NCBI Taxonomy" id="1764"/>
    <lineage>
        <taxon>Bacteria</taxon>
        <taxon>Bacillati</taxon>
        <taxon>Actinomycetota</taxon>
        <taxon>Actinomycetes</taxon>
        <taxon>Mycobacteriales</taxon>
        <taxon>Mycobacteriaceae</taxon>
        <taxon>Mycobacterium</taxon>
        <taxon>Mycobacterium avium complex (MAC)</taxon>
    </lineage>
</organism>
<evidence type="ECO:0000313" key="9">
    <source>
        <dbReference type="Proteomes" id="UP000217768"/>
    </source>
</evidence>
<accession>A0A2A2ZB26</accession>
<dbReference type="GO" id="GO:0003746">
    <property type="term" value="F:translation elongation factor activity"/>
    <property type="evidence" value="ECO:0007669"/>
    <property type="project" value="UniProtKB-KW"/>
</dbReference>
<keyword evidence="2" id="KW-0963">Cytoplasm</keyword>
<keyword evidence="5" id="KW-0804">Transcription</keyword>
<evidence type="ECO:0000256" key="5">
    <source>
        <dbReference type="ARBA" id="ARBA00023163"/>
    </source>
</evidence>
<evidence type="ECO:0000256" key="1">
    <source>
        <dbReference type="ARBA" id="ARBA00022472"/>
    </source>
</evidence>
<dbReference type="InterPro" id="IPR058582">
    <property type="entry name" value="KH_NusA_2nd"/>
</dbReference>
<dbReference type="RefSeq" id="WP_033721389.1">
    <property type="nucleotide sequence ID" value="NZ_JAEKMM010000103.1"/>
</dbReference>
<gene>
    <name evidence="8" type="ORF">CKJ66_27445</name>
</gene>
<dbReference type="EMBL" id="NSFD01000058">
    <property type="protein sequence ID" value="PBA23651.1"/>
    <property type="molecule type" value="Genomic_DNA"/>
</dbReference>
<evidence type="ECO:0000313" key="8">
    <source>
        <dbReference type="EMBL" id="PBA23651.1"/>
    </source>
</evidence>
<dbReference type="SUPFAM" id="SSF54814">
    <property type="entry name" value="Prokaryotic type KH domain (KH-domain type II)"/>
    <property type="match status" value="2"/>
</dbReference>
<proteinExistence type="predicted"/>
<dbReference type="InterPro" id="IPR015946">
    <property type="entry name" value="KH_dom-like_a/b"/>
</dbReference>
<evidence type="ECO:0000256" key="2">
    <source>
        <dbReference type="ARBA" id="ARBA00022490"/>
    </source>
</evidence>
<protein>
    <submittedName>
        <fullName evidence="8">Transcription elongation factor NusA</fullName>
    </submittedName>
</protein>
<feature type="domain" description="Transcription factor NusA first KH" evidence="6">
    <location>
        <begin position="18"/>
        <end position="91"/>
    </location>
</feature>
<dbReference type="Proteomes" id="UP000217768">
    <property type="component" value="Unassembled WGS sequence"/>
</dbReference>
<dbReference type="AlphaFoldDB" id="A0A2A2ZB26"/>
<dbReference type="GO" id="GO:0005829">
    <property type="term" value="C:cytosol"/>
    <property type="evidence" value="ECO:0007669"/>
    <property type="project" value="TreeGrafter"/>
</dbReference>